<dbReference type="InterPro" id="IPR015168">
    <property type="entry name" value="SsuA/THI5"/>
</dbReference>
<feature type="chain" id="PRO_5001947670" description="SsuA/THI5-like domain-containing protein" evidence="1">
    <location>
        <begin position="29"/>
        <end position="319"/>
    </location>
</feature>
<dbReference type="Gene3D" id="3.40.190.10">
    <property type="entry name" value="Periplasmic binding protein-like II"/>
    <property type="match status" value="2"/>
</dbReference>
<dbReference type="STRING" id="1001240.GY21_12225"/>
<dbReference type="PANTHER" id="PTHR30024">
    <property type="entry name" value="ALIPHATIC SULFONATES-BINDING PROTEIN-RELATED"/>
    <property type="match status" value="1"/>
</dbReference>
<dbReference type="eggNOG" id="COG0715">
    <property type="taxonomic scope" value="Bacteria"/>
</dbReference>
<proteinExistence type="predicted"/>
<evidence type="ECO:0000259" key="2">
    <source>
        <dbReference type="Pfam" id="PF09084"/>
    </source>
</evidence>
<comment type="caution">
    <text evidence="3">The sequence shown here is derived from an EMBL/GenBank/DDBJ whole genome shotgun (WGS) entry which is preliminary data.</text>
</comment>
<protein>
    <recommendedName>
        <fullName evidence="2">SsuA/THI5-like domain-containing protein</fullName>
    </recommendedName>
</protein>
<accession>A0A099J3J9</accession>
<dbReference type="Pfam" id="PF09084">
    <property type="entry name" value="NMT1"/>
    <property type="match status" value="1"/>
</dbReference>
<evidence type="ECO:0000313" key="3">
    <source>
        <dbReference type="EMBL" id="KGJ72921.1"/>
    </source>
</evidence>
<dbReference type="Proteomes" id="UP000029864">
    <property type="component" value="Unassembled WGS sequence"/>
</dbReference>
<feature type="domain" description="SsuA/THI5-like" evidence="2">
    <location>
        <begin position="58"/>
        <end position="247"/>
    </location>
</feature>
<dbReference type="EMBL" id="JPXF01000049">
    <property type="protein sequence ID" value="KGJ72921.1"/>
    <property type="molecule type" value="Genomic_DNA"/>
</dbReference>
<keyword evidence="1" id="KW-0732">Signal</keyword>
<evidence type="ECO:0000313" key="4">
    <source>
        <dbReference type="Proteomes" id="UP000029864"/>
    </source>
</evidence>
<dbReference type="PROSITE" id="PS51257">
    <property type="entry name" value="PROKAR_LIPOPROTEIN"/>
    <property type="match status" value="1"/>
</dbReference>
<sequence>MSRMRTVVLVGTLLSTIGLGLVGCAASASSTDTTTITIGTLRGQPHFYQPFLYQDFAPEGVVFDVIALDTTPALNDALVSGSVDFAVTGVTPTISSIAQGRDLTIVAAAADGGSGFVGNDSITSLDDLVGKTVGYIQGSAQEVALRLVLVDAGIDPADLDLVVVPVPDMANAFKTGSIDAFFGVEIGASIALQNGGHLIADAYSTPIGRVNIGLVTTGALITSDPELVQSVVDTHRKTVDYMVDNQDVWLTEMVTTFGGDQKIFSTALDNFWLRSDLSAEYVGQLGVLATEMKDLGLIESAPAADDLADARFVDGLPTP</sequence>
<name>A0A099J3J9_9MICO</name>
<reference evidence="3 4" key="1">
    <citation type="submission" date="2014-08" db="EMBL/GenBank/DDBJ databases">
        <authorList>
            <person name="Sisinthy S."/>
        </authorList>
    </citation>
    <scope>NUCLEOTIDE SEQUENCE [LARGE SCALE GENOMIC DNA]</scope>
    <source>
        <strain evidence="3 4">RuG17</strain>
    </source>
</reference>
<evidence type="ECO:0000256" key="1">
    <source>
        <dbReference type="SAM" id="SignalP"/>
    </source>
</evidence>
<feature type="signal peptide" evidence="1">
    <location>
        <begin position="1"/>
        <end position="28"/>
    </location>
</feature>
<dbReference type="PANTHER" id="PTHR30024:SF42">
    <property type="entry name" value="ALIPHATIC SULFONATES-BINDING PROTEIN-RELATED"/>
    <property type="match status" value="1"/>
</dbReference>
<keyword evidence="4" id="KW-1185">Reference proteome</keyword>
<dbReference type="SUPFAM" id="SSF53850">
    <property type="entry name" value="Periplasmic binding protein-like II"/>
    <property type="match status" value="1"/>
</dbReference>
<gene>
    <name evidence="3" type="ORF">GY21_12225</name>
</gene>
<organism evidence="3 4">
    <name type="scientific">Cryobacterium roopkundense</name>
    <dbReference type="NCBI Taxonomy" id="1001240"/>
    <lineage>
        <taxon>Bacteria</taxon>
        <taxon>Bacillati</taxon>
        <taxon>Actinomycetota</taxon>
        <taxon>Actinomycetes</taxon>
        <taxon>Micrococcales</taxon>
        <taxon>Microbacteriaceae</taxon>
        <taxon>Cryobacterium</taxon>
    </lineage>
</organism>
<dbReference type="AlphaFoldDB" id="A0A099J3J9"/>